<dbReference type="SMART" id="SM00769">
    <property type="entry name" value="WHy"/>
    <property type="match status" value="1"/>
</dbReference>
<evidence type="ECO:0000313" key="3">
    <source>
        <dbReference type="EMBL" id="KAK4270876.1"/>
    </source>
</evidence>
<dbReference type="PANTHER" id="PTHR31459:SF19">
    <property type="entry name" value="DESICCATION-RELATED PROTEIN LEA14-RELATED"/>
    <property type="match status" value="1"/>
</dbReference>
<accession>A0AAE1JI28</accession>
<name>A0AAE1JI28_9FABA</name>
<evidence type="ECO:0000259" key="2">
    <source>
        <dbReference type="SMART" id="SM00769"/>
    </source>
</evidence>
<dbReference type="Gene3D" id="2.60.40.1820">
    <property type="match status" value="1"/>
</dbReference>
<dbReference type="GO" id="GO:0005829">
    <property type="term" value="C:cytosol"/>
    <property type="evidence" value="ECO:0007669"/>
    <property type="project" value="TreeGrafter"/>
</dbReference>
<evidence type="ECO:0000313" key="4">
    <source>
        <dbReference type="Proteomes" id="UP001293593"/>
    </source>
</evidence>
<reference evidence="3" key="1">
    <citation type="submission" date="2023-10" db="EMBL/GenBank/DDBJ databases">
        <title>Chromosome-level genome of the transformable northern wattle, Acacia crassicarpa.</title>
        <authorList>
            <person name="Massaro I."/>
            <person name="Sinha N.R."/>
            <person name="Poethig S."/>
            <person name="Leichty A.R."/>
        </authorList>
    </citation>
    <scope>NUCLEOTIDE SEQUENCE</scope>
    <source>
        <strain evidence="3">Acra3RX</strain>
        <tissue evidence="3">Leaf</tissue>
    </source>
</reference>
<feature type="domain" description="Water stress and hypersensitive response" evidence="2">
    <location>
        <begin position="26"/>
        <end position="146"/>
    </location>
</feature>
<comment type="caution">
    <text evidence="3">The sequence shown here is derived from an EMBL/GenBank/DDBJ whole genome shotgun (WGS) entry which is preliminary data.</text>
</comment>
<dbReference type="InterPro" id="IPR004864">
    <property type="entry name" value="LEA_2"/>
</dbReference>
<evidence type="ECO:0000256" key="1">
    <source>
        <dbReference type="ARBA" id="ARBA00005960"/>
    </source>
</evidence>
<protein>
    <recommendedName>
        <fullName evidence="2">Water stress and hypersensitive response domain-containing protein</fullName>
    </recommendedName>
</protein>
<comment type="similarity">
    <text evidence="1">Belongs to the LEA type 2 family.</text>
</comment>
<dbReference type="PANTHER" id="PTHR31459">
    <property type="match status" value="1"/>
</dbReference>
<gene>
    <name evidence="3" type="ORF">QN277_019644</name>
</gene>
<proteinExistence type="inferred from homology"/>
<dbReference type="SUPFAM" id="SSF117070">
    <property type="entry name" value="LEA14-like"/>
    <property type="match status" value="1"/>
</dbReference>
<dbReference type="Pfam" id="PF03168">
    <property type="entry name" value="LEA_2"/>
    <property type="match status" value="1"/>
</dbReference>
<dbReference type="Proteomes" id="UP001293593">
    <property type="component" value="Unassembled WGS sequence"/>
</dbReference>
<sequence>MTKFSRYVPNFLREKISQRVKIPEVVGVDDFKLESLTDEGLEFLVKFSVYNPNFFSIPLFKISYTLKFANSRDPVAEGTIPRQESLKGNKKTPVDVPVRVKYNMIKDIVKDYLNDLDLHCYISLEITIDLPLIDHNFTIPYSFDKEIKLTAQILFEVLRRIMNNLGIGGEKSKHAASSIASFTNKTI</sequence>
<dbReference type="GO" id="GO:0009269">
    <property type="term" value="P:response to desiccation"/>
    <property type="evidence" value="ECO:0007669"/>
    <property type="project" value="InterPro"/>
</dbReference>
<dbReference type="EMBL" id="JAWXYG010000005">
    <property type="protein sequence ID" value="KAK4270876.1"/>
    <property type="molecule type" value="Genomic_DNA"/>
</dbReference>
<keyword evidence="4" id="KW-1185">Reference proteome</keyword>
<dbReference type="InterPro" id="IPR013990">
    <property type="entry name" value="WHy-dom"/>
</dbReference>
<dbReference type="InterPro" id="IPR045043">
    <property type="entry name" value="Lea14-like"/>
</dbReference>
<organism evidence="3 4">
    <name type="scientific">Acacia crassicarpa</name>
    <name type="common">northern wattle</name>
    <dbReference type="NCBI Taxonomy" id="499986"/>
    <lineage>
        <taxon>Eukaryota</taxon>
        <taxon>Viridiplantae</taxon>
        <taxon>Streptophyta</taxon>
        <taxon>Embryophyta</taxon>
        <taxon>Tracheophyta</taxon>
        <taxon>Spermatophyta</taxon>
        <taxon>Magnoliopsida</taxon>
        <taxon>eudicotyledons</taxon>
        <taxon>Gunneridae</taxon>
        <taxon>Pentapetalae</taxon>
        <taxon>rosids</taxon>
        <taxon>fabids</taxon>
        <taxon>Fabales</taxon>
        <taxon>Fabaceae</taxon>
        <taxon>Caesalpinioideae</taxon>
        <taxon>mimosoid clade</taxon>
        <taxon>Acacieae</taxon>
        <taxon>Acacia</taxon>
    </lineage>
</organism>
<dbReference type="AlphaFoldDB" id="A0AAE1JI28"/>